<dbReference type="Pfam" id="PF01832">
    <property type="entry name" value="Glucosaminidase"/>
    <property type="match status" value="1"/>
</dbReference>
<evidence type="ECO:0000256" key="1">
    <source>
        <dbReference type="ARBA" id="ARBA00022729"/>
    </source>
</evidence>
<evidence type="ECO:0000259" key="2">
    <source>
        <dbReference type="Pfam" id="PF01832"/>
    </source>
</evidence>
<protein>
    <recommendedName>
        <fullName evidence="6">Mannosyl-glycoprotein endo-beta-N-acetylglucosamidase-like domain-containing protein</fullName>
    </recommendedName>
</protein>
<gene>
    <name evidence="4" type="ORF">Z968_12510</name>
</gene>
<dbReference type="Pfam" id="PF13205">
    <property type="entry name" value="Big_5"/>
    <property type="match status" value="1"/>
</dbReference>
<name>A0A0A0HY36_CLONO</name>
<dbReference type="Proteomes" id="UP000030012">
    <property type="component" value="Unassembled WGS sequence"/>
</dbReference>
<dbReference type="OrthoDB" id="9763643at2"/>
<dbReference type="EMBL" id="JENJ01000102">
    <property type="protein sequence ID" value="KGM93457.1"/>
    <property type="molecule type" value="Genomic_DNA"/>
</dbReference>
<accession>A0A0A0HY36</accession>
<dbReference type="GO" id="GO:0004040">
    <property type="term" value="F:amidase activity"/>
    <property type="evidence" value="ECO:0007669"/>
    <property type="project" value="InterPro"/>
</dbReference>
<comment type="caution">
    <text evidence="4">The sequence shown here is derived from an EMBL/GenBank/DDBJ whole genome shotgun (WGS) entry which is preliminary data.</text>
</comment>
<evidence type="ECO:0000259" key="3">
    <source>
        <dbReference type="Pfam" id="PF13205"/>
    </source>
</evidence>
<evidence type="ECO:0000313" key="5">
    <source>
        <dbReference type="Proteomes" id="UP000030012"/>
    </source>
</evidence>
<evidence type="ECO:0008006" key="6">
    <source>
        <dbReference type="Google" id="ProtNLM"/>
    </source>
</evidence>
<feature type="domain" description="SbsA Ig-like" evidence="3">
    <location>
        <begin position="37"/>
        <end position="123"/>
    </location>
</feature>
<keyword evidence="1" id="KW-0732">Signal</keyword>
<dbReference type="Gene3D" id="2.60.40.1220">
    <property type="match status" value="1"/>
</dbReference>
<dbReference type="InterPro" id="IPR002901">
    <property type="entry name" value="MGlyc_endo_b_GlcNAc-like_dom"/>
</dbReference>
<evidence type="ECO:0000313" key="4">
    <source>
        <dbReference type="EMBL" id="KGM93457.1"/>
    </source>
</evidence>
<dbReference type="AlphaFoldDB" id="A0A0A0HY36"/>
<reference evidence="4 5" key="1">
    <citation type="submission" date="2014-01" db="EMBL/GenBank/DDBJ databases">
        <title>Plasmidome dynamics in the species complex Clostridium novyi sensu lato converts strains of independent lineages into distinctly different pathogens.</title>
        <authorList>
            <person name="Skarin H."/>
            <person name="Segerman B."/>
        </authorList>
    </citation>
    <scope>NUCLEOTIDE SEQUENCE [LARGE SCALE GENOMIC DNA]</scope>
    <source>
        <strain evidence="4 5">4552</strain>
    </source>
</reference>
<organism evidence="4 5">
    <name type="scientific">Clostridium novyi A str. 4552</name>
    <dbReference type="NCBI Taxonomy" id="1444289"/>
    <lineage>
        <taxon>Bacteria</taxon>
        <taxon>Bacillati</taxon>
        <taxon>Bacillota</taxon>
        <taxon>Clostridia</taxon>
        <taxon>Eubacteriales</taxon>
        <taxon>Clostridiaceae</taxon>
        <taxon>Clostridium</taxon>
    </lineage>
</organism>
<dbReference type="InterPro" id="IPR014755">
    <property type="entry name" value="Cu-Rt/internalin_Ig-like"/>
</dbReference>
<dbReference type="InterPro" id="IPR032812">
    <property type="entry name" value="SbsA_Ig"/>
</dbReference>
<sequence length="327" mass="37492">MNNRAYCIKRISVIVLISALFIFKPNYCYADNQKILEVNSNKKWEIKFNKPIAVYTVYDGIQIKDDKNNVCELVFYFKDNGTRIVVENLDKFYQENRIYTLTVNNNVKDKSGKSLSKSKNIKFKINDKEEYNSSLNTKYPYEDTSDINIKDYPNLSNKVSIMGSSDLIVKNMGDYVLRQNKNPKISVDIYSLAKIFLEEGQAEGVRGDIAFCQSIKETGFFKYGGQVLPEQNNYAGIGALNNEPIGKGAWFKSPREGVRAQIQHLKGYATIKNLNRECVDPRYNILRNIGVSGTVPFWQDLNGKWAVPGKGYGEDIIYIYNKIKHLR</sequence>
<proteinExistence type="predicted"/>
<feature type="domain" description="Mannosyl-glycoprotein endo-beta-N-acetylglucosamidase-like" evidence="2">
    <location>
        <begin position="194"/>
        <end position="323"/>
    </location>
</feature>